<dbReference type="AlphaFoldDB" id="A0A7X9FQV3"/>
<dbReference type="Proteomes" id="UP000524246">
    <property type="component" value="Unassembled WGS sequence"/>
</dbReference>
<evidence type="ECO:0000256" key="1">
    <source>
        <dbReference type="SAM" id="MobiDB-lite"/>
    </source>
</evidence>
<evidence type="ECO:0000313" key="2">
    <source>
        <dbReference type="EMBL" id="NMC62193.1"/>
    </source>
</evidence>
<name>A0A7X9FQV3_9DELT</name>
<comment type="caution">
    <text evidence="2">The sequence shown here is derived from an EMBL/GenBank/DDBJ whole genome shotgun (WGS) entry which is preliminary data.</text>
</comment>
<organism evidence="2 3">
    <name type="scientific">SAR324 cluster bacterium</name>
    <dbReference type="NCBI Taxonomy" id="2024889"/>
    <lineage>
        <taxon>Bacteria</taxon>
        <taxon>Deltaproteobacteria</taxon>
        <taxon>SAR324 cluster</taxon>
    </lineage>
</organism>
<evidence type="ECO:0000313" key="3">
    <source>
        <dbReference type="Proteomes" id="UP000524246"/>
    </source>
</evidence>
<gene>
    <name evidence="2" type="ORF">GYA55_03410</name>
</gene>
<proteinExistence type="predicted"/>
<dbReference type="EMBL" id="JAAZON010000130">
    <property type="protein sequence ID" value="NMC62193.1"/>
    <property type="molecule type" value="Genomic_DNA"/>
</dbReference>
<accession>A0A7X9FQV3</accession>
<feature type="compositionally biased region" description="Polar residues" evidence="1">
    <location>
        <begin position="1"/>
        <end position="13"/>
    </location>
</feature>
<sequence>MKIQKASSLQAVNQKKILPATAESEGQESEFKAFLNKSIKNSAANPASEQELFSALIQHQVQKTNDEGAIARFEKRLARHREILEGKGARNQELSAAKFALRDLVRGKYLSKDDATNMYSLAFNSAQLDSDKNKLSSSRVSDATKAVDTSDIAFTKYSDGTSTFSLRRLGESTASTANGTFEGTYYASTGKKIEEDNTSDTGKFPPYTGAATITDYAKILNAQMSEKSTNETILTTNLTSVLLDD</sequence>
<protein>
    <submittedName>
        <fullName evidence="2">Uncharacterized protein</fullName>
    </submittedName>
</protein>
<reference evidence="2 3" key="1">
    <citation type="journal article" date="2020" name="Biotechnol. Biofuels">
        <title>New insights from the biogas microbiome by comprehensive genome-resolved metagenomics of nearly 1600 species originating from multiple anaerobic digesters.</title>
        <authorList>
            <person name="Campanaro S."/>
            <person name="Treu L."/>
            <person name="Rodriguez-R L.M."/>
            <person name="Kovalovszki A."/>
            <person name="Ziels R.M."/>
            <person name="Maus I."/>
            <person name="Zhu X."/>
            <person name="Kougias P.G."/>
            <person name="Basile A."/>
            <person name="Luo G."/>
            <person name="Schluter A."/>
            <person name="Konstantinidis K.T."/>
            <person name="Angelidaki I."/>
        </authorList>
    </citation>
    <scope>NUCLEOTIDE SEQUENCE [LARGE SCALE GENOMIC DNA]</scope>
    <source>
        <strain evidence="2">AS27yjCOA_65</strain>
    </source>
</reference>
<feature type="region of interest" description="Disordered" evidence="1">
    <location>
        <begin position="1"/>
        <end position="27"/>
    </location>
</feature>